<accession>A0A371IBC8</accession>
<proteinExistence type="predicted"/>
<feature type="non-terminal residue" evidence="1">
    <location>
        <position position="1"/>
    </location>
</feature>
<organism evidence="1 2">
    <name type="scientific">Mucuna pruriens</name>
    <name type="common">Velvet bean</name>
    <name type="synonym">Dolichos pruriens</name>
    <dbReference type="NCBI Taxonomy" id="157652"/>
    <lineage>
        <taxon>Eukaryota</taxon>
        <taxon>Viridiplantae</taxon>
        <taxon>Streptophyta</taxon>
        <taxon>Embryophyta</taxon>
        <taxon>Tracheophyta</taxon>
        <taxon>Spermatophyta</taxon>
        <taxon>Magnoliopsida</taxon>
        <taxon>eudicotyledons</taxon>
        <taxon>Gunneridae</taxon>
        <taxon>Pentapetalae</taxon>
        <taxon>rosids</taxon>
        <taxon>fabids</taxon>
        <taxon>Fabales</taxon>
        <taxon>Fabaceae</taxon>
        <taxon>Papilionoideae</taxon>
        <taxon>50 kb inversion clade</taxon>
        <taxon>NPAAA clade</taxon>
        <taxon>indigoferoid/millettioid clade</taxon>
        <taxon>Phaseoleae</taxon>
        <taxon>Mucuna</taxon>
    </lineage>
</organism>
<dbReference type="AlphaFoldDB" id="A0A371IBC8"/>
<evidence type="ECO:0000313" key="1">
    <source>
        <dbReference type="EMBL" id="RDY12358.1"/>
    </source>
</evidence>
<dbReference type="Proteomes" id="UP000257109">
    <property type="component" value="Unassembled WGS sequence"/>
</dbReference>
<gene>
    <name evidence="1" type="ORF">CR513_02872</name>
</gene>
<comment type="caution">
    <text evidence="1">The sequence shown here is derived from an EMBL/GenBank/DDBJ whole genome shotgun (WGS) entry which is preliminary data.</text>
</comment>
<protein>
    <submittedName>
        <fullName evidence="1">Uncharacterized protein</fullName>
    </submittedName>
</protein>
<name>A0A371IBC8_MUCPR</name>
<keyword evidence="2" id="KW-1185">Reference proteome</keyword>
<reference evidence="1" key="1">
    <citation type="submission" date="2018-05" db="EMBL/GenBank/DDBJ databases">
        <title>Draft genome of Mucuna pruriens seed.</title>
        <authorList>
            <person name="Nnadi N.E."/>
            <person name="Vos R."/>
            <person name="Hasami M.H."/>
            <person name="Devisetty U.K."/>
            <person name="Aguiy J.C."/>
        </authorList>
    </citation>
    <scope>NUCLEOTIDE SEQUENCE [LARGE SCALE GENOMIC DNA]</scope>
    <source>
        <strain evidence="1">JCA_2017</strain>
    </source>
</reference>
<sequence length="100" mass="11772">MEFPLTNRRPWIRWVVGLKLDRPWLHRRFIACENWKEKTSNVVARGNFVVAMLNLFIFYNNKIGIMDEEGYLGSIVDALRLRHNRGKGKCCCNIVQPIHS</sequence>
<dbReference type="EMBL" id="QJKJ01000486">
    <property type="protein sequence ID" value="RDY12358.1"/>
    <property type="molecule type" value="Genomic_DNA"/>
</dbReference>
<evidence type="ECO:0000313" key="2">
    <source>
        <dbReference type="Proteomes" id="UP000257109"/>
    </source>
</evidence>